<organism evidence="2 3">
    <name type="scientific">Amylocarpus encephaloides</name>
    <dbReference type="NCBI Taxonomy" id="45428"/>
    <lineage>
        <taxon>Eukaryota</taxon>
        <taxon>Fungi</taxon>
        <taxon>Dikarya</taxon>
        <taxon>Ascomycota</taxon>
        <taxon>Pezizomycotina</taxon>
        <taxon>Leotiomycetes</taxon>
        <taxon>Helotiales</taxon>
        <taxon>Helotiales incertae sedis</taxon>
        <taxon>Amylocarpus</taxon>
    </lineage>
</organism>
<sequence length="399" mass="41118">MLASEPRPWQEPWPQLSQDPKEIIHAQIKPVGRSILNSTSRTFQNLEIPYPDVSKLPSPSARPVSPPSRFRAIDFRSLYAWLRLDEPPPHSLTTMRALSLSLPLALAPLVAAISPPTCPESAHGYQIEKVVFLYKVFCNSLASSNFASQERFTGSAADPWISLGFESANAAAACSEAGCGSDFGGLIDACALRNHTIFGAGHVATACGTYNMTIWDPAFEPGKNGTQVPSAAPAGNTGAAVESIASVVASSFSLPGVAKTSETSTSVSTTSSSASSSSPRVVSSTISSSPSSSASAMSSPVPIPTAIPFPTDVATNSTITNQGPFGNGTSVVFSTASGTAVTTVLWTTGTPSVAAGGSGVTGTAAGAASTTNVSGGVRRDVNECMWRLMWVGIGAIFLL</sequence>
<evidence type="ECO:0000313" key="2">
    <source>
        <dbReference type="EMBL" id="KAG9233878.1"/>
    </source>
</evidence>
<name>A0A9P8C4Q7_9HELO</name>
<dbReference type="EMBL" id="MU251483">
    <property type="protein sequence ID" value="KAG9233878.1"/>
    <property type="molecule type" value="Genomic_DNA"/>
</dbReference>
<dbReference type="AlphaFoldDB" id="A0A9P8C4Q7"/>
<dbReference type="Proteomes" id="UP000824998">
    <property type="component" value="Unassembled WGS sequence"/>
</dbReference>
<accession>A0A9P8C4Q7</accession>
<feature type="region of interest" description="Disordered" evidence="1">
    <location>
        <begin position="260"/>
        <end position="299"/>
    </location>
</feature>
<evidence type="ECO:0000313" key="3">
    <source>
        <dbReference type="Proteomes" id="UP000824998"/>
    </source>
</evidence>
<comment type="caution">
    <text evidence="2">The sequence shown here is derived from an EMBL/GenBank/DDBJ whole genome shotgun (WGS) entry which is preliminary data.</text>
</comment>
<evidence type="ECO:0000256" key="1">
    <source>
        <dbReference type="SAM" id="MobiDB-lite"/>
    </source>
</evidence>
<keyword evidence="3" id="KW-1185">Reference proteome</keyword>
<protein>
    <submittedName>
        <fullName evidence="2">Uncharacterized protein</fullName>
    </submittedName>
</protein>
<reference evidence="2" key="1">
    <citation type="journal article" date="2021" name="IMA Fungus">
        <title>Genomic characterization of three marine fungi, including Emericellopsis atlantica sp. nov. with signatures of a generalist lifestyle and marine biomass degradation.</title>
        <authorList>
            <person name="Hagestad O.C."/>
            <person name="Hou L."/>
            <person name="Andersen J.H."/>
            <person name="Hansen E.H."/>
            <person name="Altermark B."/>
            <person name="Li C."/>
            <person name="Kuhnert E."/>
            <person name="Cox R.J."/>
            <person name="Crous P.W."/>
            <person name="Spatafora J.W."/>
            <person name="Lail K."/>
            <person name="Amirebrahimi M."/>
            <person name="Lipzen A."/>
            <person name="Pangilinan J."/>
            <person name="Andreopoulos W."/>
            <person name="Hayes R.D."/>
            <person name="Ng V."/>
            <person name="Grigoriev I.V."/>
            <person name="Jackson S.A."/>
            <person name="Sutton T.D.S."/>
            <person name="Dobson A.D.W."/>
            <person name="Rama T."/>
        </authorList>
    </citation>
    <scope>NUCLEOTIDE SEQUENCE</scope>
    <source>
        <strain evidence="2">TRa018bII</strain>
    </source>
</reference>
<gene>
    <name evidence="2" type="ORF">BJ875DRAFT_31168</name>
</gene>
<proteinExistence type="predicted"/>
<dbReference type="OrthoDB" id="3543931at2759"/>